<feature type="region of interest" description="Disordered" evidence="1">
    <location>
        <begin position="22"/>
        <end position="71"/>
    </location>
</feature>
<accession>A0A8S9LKS3</accession>
<protein>
    <submittedName>
        <fullName evidence="2">Uncharacterized protein</fullName>
    </submittedName>
</protein>
<dbReference type="Proteomes" id="UP000712281">
    <property type="component" value="Unassembled WGS sequence"/>
</dbReference>
<name>A0A8S9LKS3_BRACR</name>
<evidence type="ECO:0000256" key="1">
    <source>
        <dbReference type="SAM" id="MobiDB-lite"/>
    </source>
</evidence>
<organism evidence="2 3">
    <name type="scientific">Brassica cretica</name>
    <name type="common">Mustard</name>
    <dbReference type="NCBI Taxonomy" id="69181"/>
    <lineage>
        <taxon>Eukaryota</taxon>
        <taxon>Viridiplantae</taxon>
        <taxon>Streptophyta</taxon>
        <taxon>Embryophyta</taxon>
        <taxon>Tracheophyta</taxon>
        <taxon>Spermatophyta</taxon>
        <taxon>Magnoliopsida</taxon>
        <taxon>eudicotyledons</taxon>
        <taxon>Gunneridae</taxon>
        <taxon>Pentapetalae</taxon>
        <taxon>rosids</taxon>
        <taxon>malvids</taxon>
        <taxon>Brassicales</taxon>
        <taxon>Brassicaceae</taxon>
        <taxon>Brassiceae</taxon>
        <taxon>Brassica</taxon>
    </lineage>
</organism>
<dbReference type="EMBL" id="QGKW02000276">
    <property type="protein sequence ID" value="KAF2608124.1"/>
    <property type="molecule type" value="Genomic_DNA"/>
</dbReference>
<evidence type="ECO:0000313" key="3">
    <source>
        <dbReference type="Proteomes" id="UP000712281"/>
    </source>
</evidence>
<evidence type="ECO:0000313" key="2">
    <source>
        <dbReference type="EMBL" id="KAF2608124.1"/>
    </source>
</evidence>
<gene>
    <name evidence="2" type="ORF">F2Q68_00043127</name>
</gene>
<comment type="caution">
    <text evidence="2">The sequence shown here is derived from an EMBL/GenBank/DDBJ whole genome shotgun (WGS) entry which is preliminary data.</text>
</comment>
<proteinExistence type="predicted"/>
<feature type="compositionally biased region" description="Basic and acidic residues" evidence="1">
    <location>
        <begin position="59"/>
        <end position="68"/>
    </location>
</feature>
<dbReference type="AlphaFoldDB" id="A0A8S9LKS3"/>
<reference evidence="2" key="1">
    <citation type="submission" date="2019-12" db="EMBL/GenBank/DDBJ databases">
        <title>Genome sequencing and annotation of Brassica cretica.</title>
        <authorList>
            <person name="Studholme D.J."/>
            <person name="Sarris P.F."/>
        </authorList>
    </citation>
    <scope>NUCLEOTIDE SEQUENCE</scope>
    <source>
        <strain evidence="2">PFS-001/15</strain>
        <tissue evidence="2">Leaf</tissue>
    </source>
</reference>
<sequence length="94" mass="10978">MKKNNKWKLISKSVMVIQKDKDQIEEEEEQHVKSGTEVVDSGKASETSKNDEDEEVNEDASKDSEKVKEKKKGPAYFIVWLRYLTRIVLNILFF</sequence>